<comment type="caution">
    <text evidence="2">The sequence shown here is derived from an EMBL/GenBank/DDBJ whole genome shotgun (WGS) entry which is preliminary data.</text>
</comment>
<name>A0A562Q2U1_9PSED</name>
<evidence type="ECO:0000313" key="2">
    <source>
        <dbReference type="EMBL" id="TWI51005.1"/>
    </source>
</evidence>
<dbReference type="AlphaFoldDB" id="A0A562Q2U1"/>
<feature type="compositionally biased region" description="Basic and acidic residues" evidence="1">
    <location>
        <begin position="8"/>
        <end position="18"/>
    </location>
</feature>
<dbReference type="EMBL" id="VLKY01000013">
    <property type="protein sequence ID" value="TWI51005.1"/>
    <property type="molecule type" value="Genomic_DNA"/>
</dbReference>
<proteinExistence type="predicted"/>
<dbReference type="Proteomes" id="UP000316905">
    <property type="component" value="Unassembled WGS sequence"/>
</dbReference>
<evidence type="ECO:0000256" key="1">
    <source>
        <dbReference type="SAM" id="MobiDB-lite"/>
    </source>
</evidence>
<gene>
    <name evidence="2" type="ORF">IQ22_03707</name>
</gene>
<sequence>MRTHGRPMRRDNAVPERKGLKRPARIIAEYKSKAQQPIEFLLNYPYSGSWPKQIDIRLQGIP</sequence>
<feature type="region of interest" description="Disordered" evidence="1">
    <location>
        <begin position="1"/>
        <end position="21"/>
    </location>
</feature>
<evidence type="ECO:0000313" key="3">
    <source>
        <dbReference type="Proteomes" id="UP000316905"/>
    </source>
</evidence>
<reference evidence="2 3" key="1">
    <citation type="journal article" date="2015" name="Stand. Genomic Sci.">
        <title>Genomic Encyclopedia of Bacterial and Archaeal Type Strains, Phase III: the genomes of soil and plant-associated and newly described type strains.</title>
        <authorList>
            <person name="Whitman W.B."/>
            <person name="Woyke T."/>
            <person name="Klenk H.P."/>
            <person name="Zhou Y."/>
            <person name="Lilburn T.G."/>
            <person name="Beck B.J."/>
            <person name="De Vos P."/>
            <person name="Vandamme P."/>
            <person name="Eisen J.A."/>
            <person name="Garrity G."/>
            <person name="Hugenholtz P."/>
            <person name="Kyrpides N.C."/>
        </authorList>
    </citation>
    <scope>NUCLEOTIDE SEQUENCE [LARGE SCALE GENOMIC DNA]</scope>
    <source>
        <strain evidence="2 3">CGMCC 1.6858</strain>
    </source>
</reference>
<accession>A0A562Q2U1</accession>
<keyword evidence="3" id="KW-1185">Reference proteome</keyword>
<protein>
    <submittedName>
        <fullName evidence="2">Uncharacterized protein</fullName>
    </submittedName>
</protein>
<organism evidence="2 3">
    <name type="scientific">Pseudomonas duriflava</name>
    <dbReference type="NCBI Taxonomy" id="459528"/>
    <lineage>
        <taxon>Bacteria</taxon>
        <taxon>Pseudomonadati</taxon>
        <taxon>Pseudomonadota</taxon>
        <taxon>Gammaproteobacteria</taxon>
        <taxon>Pseudomonadales</taxon>
        <taxon>Pseudomonadaceae</taxon>
        <taxon>Pseudomonas</taxon>
    </lineage>
</organism>